<comment type="similarity">
    <text evidence="10 13">In the N-terminal section; belongs to the UvrB family.</text>
</comment>
<protein>
    <recommendedName>
        <fullName evidence="12 13">Transcription-repair-coupling factor</fullName>
        <shortName evidence="13">TRCF</shortName>
        <ecNumber evidence="13">3.6.4.-</ecNumber>
    </recommendedName>
</protein>
<evidence type="ECO:0000256" key="5">
    <source>
        <dbReference type="ARBA" id="ARBA00022801"/>
    </source>
</evidence>
<feature type="domain" description="Helicase C-terminal" evidence="16">
    <location>
        <begin position="809"/>
        <end position="963"/>
    </location>
</feature>
<dbReference type="FunFam" id="3.40.50.300:FF:000300">
    <property type="entry name" value="Transcription-repair-coupling factor"/>
    <property type="match status" value="1"/>
</dbReference>
<keyword evidence="8 13" id="KW-0238">DNA-binding</keyword>
<dbReference type="RefSeq" id="WP_095617059.1">
    <property type="nucleotide sequence ID" value="NZ_NSKD01000002.1"/>
</dbReference>
<dbReference type="InterPro" id="IPR041471">
    <property type="entry name" value="UvrB_inter"/>
</dbReference>
<keyword evidence="2 13" id="KW-0963">Cytoplasm</keyword>
<dbReference type="Pfam" id="PF21132">
    <property type="entry name" value="MFD_D3"/>
    <property type="match status" value="1"/>
</dbReference>
<keyword evidence="18" id="KW-1185">Reference proteome</keyword>
<keyword evidence="7 13" id="KW-0067">ATP-binding</keyword>
<dbReference type="CDD" id="cd18810">
    <property type="entry name" value="SF2_C_TRCF"/>
    <property type="match status" value="1"/>
</dbReference>
<dbReference type="PROSITE" id="PS51194">
    <property type="entry name" value="HELICASE_CTER"/>
    <property type="match status" value="1"/>
</dbReference>
<dbReference type="Pfam" id="PF17757">
    <property type="entry name" value="UvrB_inter"/>
    <property type="match status" value="1"/>
</dbReference>
<dbReference type="InterPro" id="IPR047112">
    <property type="entry name" value="RecG/Mfd"/>
</dbReference>
<reference evidence="17 18" key="1">
    <citation type="submission" date="2017-08" db="EMBL/GenBank/DDBJ databases">
        <title>Halovibrio sewagensis sp. nov., isolated from wastewater of high salinity.</title>
        <authorList>
            <person name="Dong X."/>
            <person name="Zhang G."/>
        </authorList>
    </citation>
    <scope>NUCLEOTIDE SEQUENCE [LARGE SCALE GENOMIC DNA]</scope>
    <source>
        <strain evidence="17 18">YL5-2</strain>
    </source>
</reference>
<dbReference type="EMBL" id="NSKD01000002">
    <property type="protein sequence ID" value="PAU81337.1"/>
    <property type="molecule type" value="Genomic_DNA"/>
</dbReference>
<dbReference type="Gene3D" id="3.40.50.11140">
    <property type="match status" value="1"/>
</dbReference>
<dbReference type="GO" id="GO:0003684">
    <property type="term" value="F:damaged DNA binding"/>
    <property type="evidence" value="ECO:0007669"/>
    <property type="project" value="InterPro"/>
</dbReference>
<proteinExistence type="inferred from homology"/>
<evidence type="ECO:0000256" key="3">
    <source>
        <dbReference type="ARBA" id="ARBA00022741"/>
    </source>
</evidence>
<organism evidence="17 18">
    <name type="scientific">Halovibrio salipaludis</name>
    <dbReference type="NCBI Taxonomy" id="2032626"/>
    <lineage>
        <taxon>Bacteria</taxon>
        <taxon>Pseudomonadati</taxon>
        <taxon>Pseudomonadota</taxon>
        <taxon>Gammaproteobacteria</taxon>
        <taxon>Oceanospirillales</taxon>
        <taxon>Halomonadaceae</taxon>
        <taxon>Halovibrio</taxon>
    </lineage>
</organism>
<dbReference type="EC" id="3.6.4.-" evidence="13"/>
<dbReference type="AlphaFoldDB" id="A0A2A2F9I4"/>
<evidence type="ECO:0000256" key="10">
    <source>
        <dbReference type="ARBA" id="ARBA00061104"/>
    </source>
</evidence>
<evidence type="ECO:0000259" key="16">
    <source>
        <dbReference type="PROSITE" id="PS51194"/>
    </source>
</evidence>
<dbReference type="PANTHER" id="PTHR47964">
    <property type="entry name" value="ATP-DEPENDENT DNA HELICASE HOMOLOG RECG, CHLOROPLASTIC"/>
    <property type="match status" value="1"/>
</dbReference>
<dbReference type="Pfam" id="PF03461">
    <property type="entry name" value="TRCF"/>
    <property type="match status" value="1"/>
</dbReference>
<keyword evidence="4 13" id="KW-0227">DNA damage</keyword>
<dbReference type="InterPro" id="IPR048635">
    <property type="entry name" value="MFD_D3"/>
</dbReference>
<sequence>MNQTSTQSPLLPADPPTRGGDHRHWGSLPGSARALAILEASRRFPGLTLVITGTTDEAQALEQELAFYRDDEQDDALLSLPDWETLPYDMFSPHEAIISQRIRTLHQLPRMQRGLLVLPARTLMHRLPPPSFTEGNTLMLATGDPLPIDDWRQRLEAVGYRHADNVQEHGEYAVRGSILDIYPMGADLPYRIELFDDEVETLRTFDPETQRSIDQVERIKLLPAHEFPWDERSRQRFRNRWNEAFPEAPREAPVYQDVAAGIRPPGIEYFLPLFFDETATLFDYLPGQSLVLTDPELQAALDHFQAEVDERYEERRYDRYRPLLAPKEVFLRTEECFRHIRHLPRVTWFAGEQPQGAGVLNMPCTPLPDIALDARAEDPAAKLRHFIEQRSPRVLFAADSAGRREALLEQLKQYGWNPREVDNWQQFQTGSDVMGLCTGPLEHGAWLNDAGLCVIAEAELYGQRVMQRRRRQRATDSETEGSIRDLSELRVGAPVVHIDHGIGRYQGLQTIEVDGQPTEFLTLQYANGTNLYVPVSNLHLISRYSGVDDATAPLHRLGSEKWNQAKQKALEKVRDTAAELLDVYARREASQGYAFPQPDDAYRSFCAEFPFEETPDQMAAIEAVENDMASEQPMDRLICGDVGFGKTEVAMRAAFLATHAGKQVVVLVPTTLLAQQHYDSFRDRFAETGVRVELLSRFRSQKQQQATMARAAEGEADIIIGTHKLLQGDLNFPDLGLAIIDEEHRFGVNQKEKLKQLRAQVDVLTLTATPIPRTLNMAMGNLRDLSIIATPPARRLSVKTFVRRREDALVKEAILREILRGGQVYYLHNDVESIERLAEEVRTLVPEARVGVAHGQMRERELEQIMSDFYHKRFNVLVCTTIIETGIDIPSANTILIERADRFGLAQLHQLRGRVGRSHHQAYAYLLTPEGKKITGDAEKRLDAIAAAQDLGAGFMLATHDLEIRGAGELLGDDQSGQIQGVGLTLYMELLDEAVKAIREGRTPNADLPIRHGTEINLRIPALIPEDYLPDVHQRLILYKRLASTQSQEQLKELQVEIIDRFGLLPEPLKNLVRQTGLRIRAEALGISKVDAAGSSATMAFSADTRVDPLVLVELVQSSPADYALESGDQLKFRLNGETADDRLNDLDRFLTLLEERATESKGTQ</sequence>
<dbReference type="CDD" id="cd17991">
    <property type="entry name" value="DEXHc_TRCF"/>
    <property type="match status" value="1"/>
</dbReference>
<evidence type="ECO:0000256" key="11">
    <source>
        <dbReference type="ARBA" id="ARBA00061399"/>
    </source>
</evidence>
<dbReference type="GO" id="GO:0005737">
    <property type="term" value="C:cytoplasm"/>
    <property type="evidence" value="ECO:0007669"/>
    <property type="project" value="UniProtKB-SubCell"/>
</dbReference>
<dbReference type="GO" id="GO:0000716">
    <property type="term" value="P:transcription-coupled nucleotide-excision repair, DNA damage recognition"/>
    <property type="evidence" value="ECO:0007669"/>
    <property type="project" value="UniProtKB-UniRule"/>
</dbReference>
<dbReference type="SMART" id="SM01058">
    <property type="entry name" value="CarD_TRCF"/>
    <property type="match status" value="1"/>
</dbReference>
<dbReference type="SMART" id="SM00487">
    <property type="entry name" value="DEXDc"/>
    <property type="match status" value="1"/>
</dbReference>
<dbReference type="GO" id="GO:0016787">
    <property type="term" value="F:hydrolase activity"/>
    <property type="evidence" value="ECO:0007669"/>
    <property type="project" value="UniProtKB-KW"/>
</dbReference>
<name>A0A2A2F9I4_9GAMM</name>
<gene>
    <name evidence="13" type="primary">mfd</name>
    <name evidence="17" type="ORF">CK501_07275</name>
</gene>
<evidence type="ECO:0000256" key="14">
    <source>
        <dbReference type="SAM" id="MobiDB-lite"/>
    </source>
</evidence>
<accession>A0A2A2F9I4</accession>
<dbReference type="NCBIfam" id="NF007966">
    <property type="entry name" value="PRK10689.1"/>
    <property type="match status" value="1"/>
</dbReference>
<dbReference type="InterPro" id="IPR037235">
    <property type="entry name" value="TRCF-like_C_D7"/>
</dbReference>
<feature type="region of interest" description="Disordered" evidence="14">
    <location>
        <begin position="1"/>
        <end position="26"/>
    </location>
</feature>
<dbReference type="PROSITE" id="PS51192">
    <property type="entry name" value="HELICASE_ATP_BIND_1"/>
    <property type="match status" value="1"/>
</dbReference>
<dbReference type="InterPro" id="IPR027417">
    <property type="entry name" value="P-loop_NTPase"/>
</dbReference>
<feature type="domain" description="Helicase ATP-binding" evidence="15">
    <location>
        <begin position="627"/>
        <end position="788"/>
    </location>
</feature>
<comment type="subcellular location">
    <subcellularLocation>
        <location evidence="1 13">Cytoplasm</location>
    </subcellularLocation>
</comment>
<evidence type="ECO:0000256" key="13">
    <source>
        <dbReference type="HAMAP-Rule" id="MF_00969"/>
    </source>
</evidence>
<evidence type="ECO:0000256" key="7">
    <source>
        <dbReference type="ARBA" id="ARBA00022840"/>
    </source>
</evidence>
<dbReference type="GO" id="GO:0005524">
    <property type="term" value="F:ATP binding"/>
    <property type="evidence" value="ECO:0007669"/>
    <property type="project" value="UniProtKB-UniRule"/>
</dbReference>
<dbReference type="Gene3D" id="3.40.50.11180">
    <property type="match status" value="1"/>
</dbReference>
<dbReference type="Gene3D" id="3.90.1150.50">
    <property type="entry name" value="Transcription-repair-coupling factor, D7 domain"/>
    <property type="match status" value="1"/>
</dbReference>
<dbReference type="HAMAP" id="MF_00969">
    <property type="entry name" value="TRCF"/>
    <property type="match status" value="1"/>
</dbReference>
<dbReference type="SUPFAM" id="SSF143517">
    <property type="entry name" value="TRCF domain-like"/>
    <property type="match status" value="1"/>
</dbReference>
<keyword evidence="9 13" id="KW-0234">DNA repair</keyword>
<evidence type="ECO:0000313" key="18">
    <source>
        <dbReference type="Proteomes" id="UP000218896"/>
    </source>
</evidence>
<dbReference type="Gene3D" id="2.40.10.170">
    <property type="match status" value="1"/>
</dbReference>
<evidence type="ECO:0000256" key="4">
    <source>
        <dbReference type="ARBA" id="ARBA00022763"/>
    </source>
</evidence>
<evidence type="ECO:0000256" key="9">
    <source>
        <dbReference type="ARBA" id="ARBA00023204"/>
    </source>
</evidence>
<keyword evidence="5 13" id="KW-0378">Hydrolase</keyword>
<dbReference type="InterPro" id="IPR004576">
    <property type="entry name" value="Mfd"/>
</dbReference>
<dbReference type="SUPFAM" id="SSF141259">
    <property type="entry name" value="CarD-like"/>
    <property type="match status" value="1"/>
</dbReference>
<evidence type="ECO:0000256" key="12">
    <source>
        <dbReference type="ARBA" id="ARBA00070128"/>
    </source>
</evidence>
<dbReference type="InterPro" id="IPR014001">
    <property type="entry name" value="Helicase_ATP-bd"/>
</dbReference>
<dbReference type="FunFam" id="3.40.50.300:FF:000546">
    <property type="entry name" value="Transcription-repair-coupling factor"/>
    <property type="match status" value="1"/>
</dbReference>
<comment type="function">
    <text evidence="13">Couples transcription and DNA repair by recognizing RNA polymerase (RNAP) stalled at DNA lesions. Mediates ATP-dependent release of RNAP and its truncated transcript from the DNA, and recruitment of nucleotide excision repair machinery to the damaged site.</text>
</comment>
<dbReference type="GO" id="GO:0006355">
    <property type="term" value="P:regulation of DNA-templated transcription"/>
    <property type="evidence" value="ECO:0007669"/>
    <property type="project" value="UniProtKB-UniRule"/>
</dbReference>
<evidence type="ECO:0000259" key="15">
    <source>
        <dbReference type="PROSITE" id="PS51192"/>
    </source>
</evidence>
<dbReference type="Pfam" id="PF02559">
    <property type="entry name" value="CarD_TRCF_RID"/>
    <property type="match status" value="1"/>
</dbReference>
<dbReference type="Gene3D" id="3.40.50.300">
    <property type="entry name" value="P-loop containing nucleotide triphosphate hydrolases"/>
    <property type="match status" value="2"/>
</dbReference>
<dbReference type="Proteomes" id="UP000218896">
    <property type="component" value="Unassembled WGS sequence"/>
</dbReference>
<evidence type="ECO:0000313" key="17">
    <source>
        <dbReference type="EMBL" id="PAU81337.1"/>
    </source>
</evidence>
<dbReference type="GO" id="GO:0003678">
    <property type="term" value="F:DNA helicase activity"/>
    <property type="evidence" value="ECO:0007669"/>
    <property type="project" value="TreeGrafter"/>
</dbReference>
<dbReference type="PANTHER" id="PTHR47964:SF1">
    <property type="entry name" value="ATP-DEPENDENT DNA HELICASE HOMOLOG RECG, CHLOROPLASTIC"/>
    <property type="match status" value="1"/>
</dbReference>
<dbReference type="NCBIfam" id="TIGR00580">
    <property type="entry name" value="mfd"/>
    <property type="match status" value="1"/>
</dbReference>
<comment type="caution">
    <text evidence="17">The sequence shown here is derived from an EMBL/GenBank/DDBJ whole genome shotgun (WGS) entry which is preliminary data.</text>
</comment>
<evidence type="ECO:0000256" key="1">
    <source>
        <dbReference type="ARBA" id="ARBA00004496"/>
    </source>
</evidence>
<evidence type="ECO:0000256" key="8">
    <source>
        <dbReference type="ARBA" id="ARBA00023125"/>
    </source>
</evidence>
<dbReference type="InterPro" id="IPR005118">
    <property type="entry name" value="TRCF_C"/>
</dbReference>
<dbReference type="InterPro" id="IPR036101">
    <property type="entry name" value="CarD-like/TRCF_RID_sf"/>
</dbReference>
<comment type="similarity">
    <text evidence="11 13">In the C-terminal section; belongs to the helicase family. RecG subfamily.</text>
</comment>
<dbReference type="InterPro" id="IPR001650">
    <property type="entry name" value="Helicase_C-like"/>
</dbReference>
<dbReference type="SUPFAM" id="SSF52540">
    <property type="entry name" value="P-loop containing nucleoside triphosphate hydrolases"/>
    <property type="match status" value="4"/>
</dbReference>
<dbReference type="SMART" id="SM00490">
    <property type="entry name" value="HELICc"/>
    <property type="match status" value="1"/>
</dbReference>
<keyword evidence="6" id="KW-0347">Helicase</keyword>
<dbReference type="Pfam" id="PF00271">
    <property type="entry name" value="Helicase_C"/>
    <property type="match status" value="1"/>
</dbReference>
<keyword evidence="3 13" id="KW-0547">Nucleotide-binding</keyword>
<dbReference type="InterPro" id="IPR003711">
    <property type="entry name" value="CarD-like/TRCF_RID"/>
</dbReference>
<dbReference type="OrthoDB" id="9804325at2"/>
<dbReference type="InterPro" id="IPR011545">
    <property type="entry name" value="DEAD/DEAH_box_helicase_dom"/>
</dbReference>
<dbReference type="Gene3D" id="3.30.2060.10">
    <property type="entry name" value="Penicillin-binding protein 1b domain"/>
    <property type="match status" value="1"/>
</dbReference>
<evidence type="ECO:0000256" key="6">
    <source>
        <dbReference type="ARBA" id="ARBA00022806"/>
    </source>
</evidence>
<evidence type="ECO:0000256" key="2">
    <source>
        <dbReference type="ARBA" id="ARBA00022490"/>
    </source>
</evidence>
<dbReference type="Pfam" id="PF00270">
    <property type="entry name" value="DEAD"/>
    <property type="match status" value="1"/>
</dbReference>
<dbReference type="SMART" id="SM00982">
    <property type="entry name" value="TRCF"/>
    <property type="match status" value="1"/>
</dbReference>